<keyword evidence="1" id="KW-0472">Membrane</keyword>
<keyword evidence="1" id="KW-0812">Transmembrane</keyword>
<dbReference type="AlphaFoldDB" id="A0AA90EDE0"/>
<protein>
    <submittedName>
        <fullName evidence="2">Uncharacterized protein</fullName>
    </submittedName>
</protein>
<dbReference type="Proteomes" id="UP001066455">
    <property type="component" value="Unassembled WGS sequence"/>
</dbReference>
<feature type="transmembrane region" description="Helical" evidence="1">
    <location>
        <begin position="71"/>
        <end position="89"/>
    </location>
</feature>
<organism evidence="2 3">
    <name type="scientific">Bacillus haynesii</name>
    <dbReference type="NCBI Taxonomy" id="1925021"/>
    <lineage>
        <taxon>Bacteria</taxon>
        <taxon>Bacillati</taxon>
        <taxon>Bacillota</taxon>
        <taxon>Bacilli</taxon>
        <taxon>Bacillales</taxon>
        <taxon>Bacillaceae</taxon>
        <taxon>Bacillus</taxon>
    </lineage>
</organism>
<evidence type="ECO:0000313" key="3">
    <source>
        <dbReference type="Proteomes" id="UP001066455"/>
    </source>
</evidence>
<reference evidence="2" key="1">
    <citation type="submission" date="2022-02" db="EMBL/GenBank/DDBJ databases">
        <title>Crop Bioprotection Bacillus Genome Sequencing.</title>
        <authorList>
            <person name="Dunlap C."/>
        </authorList>
    </citation>
    <scope>NUCLEOTIDE SEQUENCE</scope>
    <source>
        <strain evidence="2">T20C14</strain>
    </source>
</reference>
<comment type="caution">
    <text evidence="2">The sequence shown here is derived from an EMBL/GenBank/DDBJ whole genome shotgun (WGS) entry which is preliminary data.</text>
</comment>
<evidence type="ECO:0000256" key="1">
    <source>
        <dbReference type="SAM" id="Phobius"/>
    </source>
</evidence>
<accession>A0AA90EDE0</accession>
<feature type="transmembrane region" description="Helical" evidence="1">
    <location>
        <begin position="248"/>
        <end position="269"/>
    </location>
</feature>
<gene>
    <name evidence="2" type="ORF">MOE73_06835</name>
</gene>
<feature type="transmembrane region" description="Helical" evidence="1">
    <location>
        <begin position="101"/>
        <end position="119"/>
    </location>
</feature>
<feature type="transmembrane region" description="Helical" evidence="1">
    <location>
        <begin position="281"/>
        <end position="300"/>
    </location>
</feature>
<sequence>MEFSEIVKHQLTTTGLRKLTKFIRKEFPAKGQPHSEQMKKYEALKKLSHNDLSFGIARMVRIESSFDHSKFAGLFVLIIGSLLGAFKFMLIDNPLPLGGEVYFTFTVFAVSLIFIGVGLDKRDMTTANYFKELLEQAKADKGNGKENEKDNPISQIRPNNQIEVKISKLLPLWKKKNFYIKEAQNLEEILLNWPDKELAKYVSDYFGYWSTKNKKVELKRIRDLDLDTIILSIARMKDLEEYSDNSKIVPGFTSLLTFFVTHFVVYVAYQDKDNGDPTFMSVNVGILFSALAFAIASWFMSDGRTQRARAAHYRSLLEQVKSEMEKAS</sequence>
<evidence type="ECO:0000313" key="2">
    <source>
        <dbReference type="EMBL" id="MCY9279774.1"/>
    </source>
</evidence>
<name>A0AA90EDE0_9BACI</name>
<dbReference type="EMBL" id="JALAXI010000007">
    <property type="protein sequence ID" value="MCY9279774.1"/>
    <property type="molecule type" value="Genomic_DNA"/>
</dbReference>
<dbReference type="RefSeq" id="WP_268300529.1">
    <property type="nucleotide sequence ID" value="NZ_JALAJL010000073.1"/>
</dbReference>
<proteinExistence type="predicted"/>
<keyword evidence="1" id="KW-1133">Transmembrane helix</keyword>